<accession>A0A1H9ZP05</accession>
<organism evidence="6 7">
    <name type="scientific">Natronincola peptidivorans</name>
    <dbReference type="NCBI Taxonomy" id="426128"/>
    <lineage>
        <taxon>Bacteria</taxon>
        <taxon>Bacillati</taxon>
        <taxon>Bacillota</taxon>
        <taxon>Clostridia</taxon>
        <taxon>Peptostreptococcales</taxon>
        <taxon>Natronincolaceae</taxon>
        <taxon>Natronincola</taxon>
    </lineage>
</organism>
<dbReference type="PROSITE" id="PS50977">
    <property type="entry name" value="HTH_TETR_2"/>
    <property type="match status" value="1"/>
</dbReference>
<protein>
    <submittedName>
        <fullName evidence="6">Transcriptional regulator, TetR family</fullName>
    </submittedName>
</protein>
<dbReference type="GO" id="GO:0003677">
    <property type="term" value="F:DNA binding"/>
    <property type="evidence" value="ECO:0007669"/>
    <property type="project" value="UniProtKB-UniRule"/>
</dbReference>
<keyword evidence="2 4" id="KW-0238">DNA-binding</keyword>
<dbReference type="PANTHER" id="PTHR43479">
    <property type="entry name" value="ACREF/ENVCD OPERON REPRESSOR-RELATED"/>
    <property type="match status" value="1"/>
</dbReference>
<dbReference type="AlphaFoldDB" id="A0A1H9ZP05"/>
<sequence length="196" mass="22962">MTTQSEIKYNRLMEKAEELFTKIGYKAVSMDEIAEAAGISKMTIYKHFSSKEELFIKVILSILDRNTVMLEEDMKKIPGTLKKIDHLMKYNVEMSRQYSLAFYKDIMGSPPIMEKVMKEKYRVSRVFFQKIITDGVRKGEIREVNVDFMTDMLIMLIGVFGDKYFDKITSKEEIEAATRDFYDFLKYGLLGEKEVE</sequence>
<evidence type="ECO:0000313" key="6">
    <source>
        <dbReference type="EMBL" id="SES83075.1"/>
    </source>
</evidence>
<evidence type="ECO:0000313" key="7">
    <source>
        <dbReference type="Proteomes" id="UP000199568"/>
    </source>
</evidence>
<proteinExistence type="predicted"/>
<dbReference type="Proteomes" id="UP000199568">
    <property type="component" value="Unassembled WGS sequence"/>
</dbReference>
<dbReference type="Pfam" id="PF00440">
    <property type="entry name" value="TetR_N"/>
    <property type="match status" value="1"/>
</dbReference>
<dbReference type="SUPFAM" id="SSF46689">
    <property type="entry name" value="Homeodomain-like"/>
    <property type="match status" value="1"/>
</dbReference>
<dbReference type="InterPro" id="IPR050624">
    <property type="entry name" value="HTH-type_Tx_Regulator"/>
</dbReference>
<dbReference type="InterPro" id="IPR036271">
    <property type="entry name" value="Tet_transcr_reg_TetR-rel_C_sf"/>
</dbReference>
<dbReference type="SUPFAM" id="SSF48498">
    <property type="entry name" value="Tetracyclin repressor-like, C-terminal domain"/>
    <property type="match status" value="1"/>
</dbReference>
<feature type="DNA-binding region" description="H-T-H motif" evidence="4">
    <location>
        <begin position="29"/>
        <end position="48"/>
    </location>
</feature>
<dbReference type="EMBL" id="FOHU01000002">
    <property type="protein sequence ID" value="SES83075.1"/>
    <property type="molecule type" value="Genomic_DNA"/>
</dbReference>
<evidence type="ECO:0000259" key="5">
    <source>
        <dbReference type="PROSITE" id="PS50977"/>
    </source>
</evidence>
<dbReference type="OrthoDB" id="494991at2"/>
<dbReference type="PANTHER" id="PTHR43479:SF11">
    <property type="entry name" value="ACREF_ENVCD OPERON REPRESSOR-RELATED"/>
    <property type="match status" value="1"/>
</dbReference>
<keyword evidence="1" id="KW-0805">Transcription regulation</keyword>
<dbReference type="Gene3D" id="1.10.357.10">
    <property type="entry name" value="Tetracycline Repressor, domain 2"/>
    <property type="match status" value="1"/>
</dbReference>
<evidence type="ECO:0000256" key="4">
    <source>
        <dbReference type="PROSITE-ProRule" id="PRU00335"/>
    </source>
</evidence>
<dbReference type="FunFam" id="1.10.10.60:FF:000141">
    <property type="entry name" value="TetR family transcriptional regulator"/>
    <property type="match status" value="1"/>
</dbReference>
<evidence type="ECO:0000256" key="3">
    <source>
        <dbReference type="ARBA" id="ARBA00023163"/>
    </source>
</evidence>
<evidence type="ECO:0000256" key="1">
    <source>
        <dbReference type="ARBA" id="ARBA00023015"/>
    </source>
</evidence>
<evidence type="ECO:0000256" key="2">
    <source>
        <dbReference type="ARBA" id="ARBA00023125"/>
    </source>
</evidence>
<dbReference type="STRING" id="426128.SAMN05660297_00643"/>
<gene>
    <name evidence="6" type="ORF">SAMN05660297_00643</name>
</gene>
<keyword evidence="3" id="KW-0804">Transcription</keyword>
<name>A0A1H9ZP05_9FIRM</name>
<keyword evidence="7" id="KW-1185">Reference proteome</keyword>
<dbReference type="PRINTS" id="PR00455">
    <property type="entry name" value="HTHTETR"/>
</dbReference>
<dbReference type="InterPro" id="IPR001647">
    <property type="entry name" value="HTH_TetR"/>
</dbReference>
<dbReference type="GO" id="GO:0045892">
    <property type="term" value="P:negative regulation of DNA-templated transcription"/>
    <property type="evidence" value="ECO:0007669"/>
    <property type="project" value="UniProtKB-ARBA"/>
</dbReference>
<reference evidence="6 7" key="1">
    <citation type="submission" date="2016-10" db="EMBL/GenBank/DDBJ databases">
        <authorList>
            <person name="de Groot N.N."/>
        </authorList>
    </citation>
    <scope>NUCLEOTIDE SEQUENCE [LARGE SCALE GENOMIC DNA]</scope>
    <source>
        <strain evidence="6 7">DSM 18979</strain>
    </source>
</reference>
<dbReference type="InterPro" id="IPR009057">
    <property type="entry name" value="Homeodomain-like_sf"/>
</dbReference>
<feature type="domain" description="HTH tetR-type" evidence="5">
    <location>
        <begin position="6"/>
        <end position="66"/>
    </location>
</feature>
<dbReference type="RefSeq" id="WP_090439236.1">
    <property type="nucleotide sequence ID" value="NZ_FOHU01000002.1"/>
</dbReference>
<dbReference type="Gene3D" id="1.10.10.60">
    <property type="entry name" value="Homeodomain-like"/>
    <property type="match status" value="1"/>
</dbReference>